<dbReference type="NCBIfam" id="TIGR03400">
    <property type="entry name" value="18S_RNA_Rcl1p"/>
    <property type="match status" value="1"/>
</dbReference>
<dbReference type="AlphaFoldDB" id="A0A9P6WH19"/>
<keyword evidence="8" id="KW-1185">Reference proteome</keyword>
<evidence type="ECO:0000313" key="8">
    <source>
        <dbReference type="Proteomes" id="UP000697127"/>
    </source>
</evidence>
<dbReference type="Pfam" id="PF01137">
    <property type="entry name" value="RTC"/>
    <property type="match status" value="1"/>
</dbReference>
<comment type="similarity">
    <text evidence="2">Belongs to the RNA 3'-terminal cyclase family. Type 2 subfamily.</text>
</comment>
<comment type="caution">
    <text evidence="7">The sequence shown here is derived from an EMBL/GenBank/DDBJ whole genome shotgun (WGS) entry which is preliminary data.</text>
</comment>
<dbReference type="InterPro" id="IPR016443">
    <property type="entry name" value="RNA3'_term_phos_cyc_type_2"/>
</dbReference>
<protein>
    <submittedName>
        <fullName evidence="7">rRNA-processing endoribonuclease</fullName>
    </submittedName>
</protein>
<evidence type="ECO:0000313" key="7">
    <source>
        <dbReference type="EMBL" id="KAG0686995.1"/>
    </source>
</evidence>
<dbReference type="Pfam" id="PF05189">
    <property type="entry name" value="RTC_insert"/>
    <property type="match status" value="1"/>
</dbReference>
<evidence type="ECO:0000256" key="2">
    <source>
        <dbReference type="ARBA" id="ARBA00007089"/>
    </source>
</evidence>
<gene>
    <name evidence="7" type="primary">RCL1</name>
    <name evidence="7" type="ORF">C6P40_003049</name>
</gene>
<dbReference type="PANTHER" id="PTHR11096">
    <property type="entry name" value="RNA 3' TERMINAL PHOSPHATE CYCLASE"/>
    <property type="match status" value="1"/>
</dbReference>
<evidence type="ECO:0000259" key="6">
    <source>
        <dbReference type="Pfam" id="PF05189"/>
    </source>
</evidence>
<evidence type="ECO:0000256" key="4">
    <source>
        <dbReference type="ARBA" id="ARBA00023242"/>
    </source>
</evidence>
<dbReference type="CDD" id="cd00875">
    <property type="entry name" value="RNA_Cyclase_Class_I"/>
    <property type="match status" value="1"/>
</dbReference>
<evidence type="ECO:0000259" key="5">
    <source>
        <dbReference type="Pfam" id="PF01137"/>
    </source>
</evidence>
<dbReference type="GO" id="GO:0000479">
    <property type="term" value="P:endonucleolytic cleavage of tricistronic rRNA transcript (SSU-rRNA, 5.8S rRNA, LSU-rRNA)"/>
    <property type="evidence" value="ECO:0007669"/>
    <property type="project" value="TreeGrafter"/>
</dbReference>
<dbReference type="InterPro" id="IPR037136">
    <property type="entry name" value="RNA3'_phos_cyclase_dom_sf"/>
</dbReference>
<dbReference type="PANTHER" id="PTHR11096:SF1">
    <property type="entry name" value="RNA 3'-TERMINAL PHOSPHATE CYCLASE-LIKE PROTEIN"/>
    <property type="match status" value="1"/>
</dbReference>
<feature type="domain" description="RNA 3'-terminal phosphate cyclase" evidence="5">
    <location>
        <begin position="14"/>
        <end position="339"/>
    </location>
</feature>
<dbReference type="Gene3D" id="3.65.10.20">
    <property type="entry name" value="RNA 3'-terminal phosphate cyclase domain"/>
    <property type="match status" value="1"/>
</dbReference>
<comment type="subcellular location">
    <subcellularLocation>
        <location evidence="1">Nucleus</location>
        <location evidence="1">Nucleolus</location>
    </subcellularLocation>
</comment>
<sequence length="368" mass="40917">MTSASVPSDLIHFTTHENFTTRLVLATLSGKSIKISNIRSDSLNPGLEDYEISFLRLLESVTNGSVIEISYTGTSLIYRPGLITGGSFSHNCPTSKSVSYFIIPMLMLAPFSKKKFSIVFKGLTSNKNEVGLDFIKWGFIPLMDKFGIKDVELHTLKRGSYPNAGGEVHLIVNSLIPQPVTTHILEIPNISSIRGIAWCTRVSPSVVNRLVDASRSVLRQTGCEVNITTDVWRGENSGKSPGFGLTLFTESKKSPLRYIIDDVAQSGETPEDLAEQLSYRFLELIENSACAPRSQLDMAFIFMVIGKEDIGRFIINKNQIDSNLIQLMRDIKILFNTEFYFQEDDEYDNTLIATCKGIGFTNASKKIA</sequence>
<dbReference type="InterPro" id="IPR036553">
    <property type="entry name" value="RPTC_insert"/>
</dbReference>
<dbReference type="InterPro" id="IPR023797">
    <property type="entry name" value="RNA3'_phos_cyclase_dom"/>
</dbReference>
<dbReference type="InterPro" id="IPR013792">
    <property type="entry name" value="RNA3'P_cycl/enolpyr_Trfase_a/b"/>
</dbReference>
<keyword evidence="3" id="KW-0690">Ribosome biogenesis</keyword>
<dbReference type="Proteomes" id="UP000697127">
    <property type="component" value="Unassembled WGS sequence"/>
</dbReference>
<feature type="domain" description="RNA 3'-terminal phosphate cyclase insert" evidence="6">
    <location>
        <begin position="188"/>
        <end position="285"/>
    </location>
</feature>
<dbReference type="OrthoDB" id="1911237at2759"/>
<keyword evidence="4" id="KW-0539">Nucleus</keyword>
<proteinExistence type="inferred from homology"/>
<reference evidence="7" key="1">
    <citation type="submission" date="2020-11" db="EMBL/GenBank/DDBJ databases">
        <title>Kefir isolates.</title>
        <authorList>
            <person name="Marcisauskas S."/>
            <person name="Kim Y."/>
            <person name="Blasche S."/>
        </authorList>
    </citation>
    <scope>NUCLEOTIDE SEQUENCE</scope>
    <source>
        <strain evidence="7">Olga-1</strain>
    </source>
</reference>
<accession>A0A9P6WH19</accession>
<dbReference type="InterPro" id="IPR013791">
    <property type="entry name" value="RNA3'-term_phos_cycl_insert"/>
</dbReference>
<dbReference type="InterPro" id="IPR000228">
    <property type="entry name" value="RNA3'_term_phos_cyc"/>
</dbReference>
<dbReference type="Gene3D" id="3.30.360.20">
    <property type="entry name" value="RNA 3'-terminal phosphate cyclase, insert domain"/>
    <property type="match status" value="1"/>
</dbReference>
<dbReference type="GO" id="GO:0005730">
    <property type="term" value="C:nucleolus"/>
    <property type="evidence" value="ECO:0007669"/>
    <property type="project" value="UniProtKB-SubCell"/>
</dbReference>
<name>A0A9P6WH19_9ASCO</name>
<evidence type="ECO:0000256" key="1">
    <source>
        <dbReference type="ARBA" id="ARBA00004604"/>
    </source>
</evidence>
<dbReference type="GO" id="GO:0004521">
    <property type="term" value="F:RNA endonuclease activity"/>
    <property type="evidence" value="ECO:0007669"/>
    <property type="project" value="TreeGrafter"/>
</dbReference>
<evidence type="ECO:0000256" key="3">
    <source>
        <dbReference type="ARBA" id="ARBA00022517"/>
    </source>
</evidence>
<organism evidence="7 8">
    <name type="scientific">Pichia californica</name>
    <dbReference type="NCBI Taxonomy" id="460514"/>
    <lineage>
        <taxon>Eukaryota</taxon>
        <taxon>Fungi</taxon>
        <taxon>Dikarya</taxon>
        <taxon>Ascomycota</taxon>
        <taxon>Saccharomycotina</taxon>
        <taxon>Pichiomycetes</taxon>
        <taxon>Pichiales</taxon>
        <taxon>Pichiaceae</taxon>
        <taxon>Pichia</taxon>
    </lineage>
</organism>
<dbReference type="EMBL" id="PUHW01000335">
    <property type="protein sequence ID" value="KAG0686995.1"/>
    <property type="molecule type" value="Genomic_DNA"/>
</dbReference>
<dbReference type="SUPFAM" id="SSF55205">
    <property type="entry name" value="EPT/RTPC-like"/>
    <property type="match status" value="1"/>
</dbReference>